<dbReference type="InterPro" id="IPR024185">
    <property type="entry name" value="FTHF_cligase-like_sf"/>
</dbReference>
<protein>
    <submittedName>
        <fullName evidence="2">Lactate utilization protein C</fullName>
    </submittedName>
</protein>
<reference evidence="3" key="1">
    <citation type="journal article" date="2019" name="Int. J. Syst. Evol. Microbiol.">
        <title>The Global Catalogue of Microorganisms (GCM) 10K type strain sequencing project: providing services to taxonomists for standard genome sequencing and annotation.</title>
        <authorList>
            <consortium name="The Broad Institute Genomics Platform"/>
            <consortium name="The Broad Institute Genome Sequencing Center for Infectious Disease"/>
            <person name="Wu L."/>
            <person name="Ma J."/>
        </authorList>
    </citation>
    <scope>NUCLEOTIDE SEQUENCE [LARGE SCALE GENOMIC DNA]</scope>
    <source>
        <strain evidence="3">WYCCWR 12678</strain>
    </source>
</reference>
<dbReference type="InterPro" id="IPR037171">
    <property type="entry name" value="NagB/RpiA_transferase-like"/>
</dbReference>
<gene>
    <name evidence="2" type="ORF">ACFO8Q_23085</name>
</gene>
<evidence type="ECO:0000259" key="1">
    <source>
        <dbReference type="Pfam" id="PF02589"/>
    </source>
</evidence>
<dbReference type="InterPro" id="IPR003741">
    <property type="entry name" value="LUD_dom"/>
</dbReference>
<evidence type="ECO:0000313" key="3">
    <source>
        <dbReference type="Proteomes" id="UP001596002"/>
    </source>
</evidence>
<accession>A0ABV9Q7G5</accession>
<dbReference type="Gene3D" id="3.40.50.10420">
    <property type="entry name" value="NagB/RpiA/CoA transferase-like"/>
    <property type="match status" value="1"/>
</dbReference>
<dbReference type="Proteomes" id="UP001596002">
    <property type="component" value="Unassembled WGS sequence"/>
</dbReference>
<proteinExistence type="predicted"/>
<dbReference type="PANTHER" id="PTHR43682:SF1">
    <property type="entry name" value="LACTATE UTILIZATION PROTEIN C"/>
    <property type="match status" value="1"/>
</dbReference>
<name>A0ABV9Q7G5_9BACL</name>
<sequence length="232" mass="26043">MSNEQKEQALLQRIANRLGRKEPLTEKPKREVVGAPDFWREFQLSGEEKIERFCESWRALTGVAEVVGSEEEALAVLRRWLEEENLKRVIRWDHPALEQMGIDQALGKNGIIVDVWGRGEQRSMKEIASEAEAGITWVDYAVADTGTLCLFSSRGKARSVSLLPPVHISIFRAEQLVTRIGEVMVKIDQMNRENGLPAGINFITGPSRSADIENDLSIGVHGPKKVFALIIR</sequence>
<organism evidence="2 3">
    <name type="scientific">Effusibacillus consociatus</name>
    <dbReference type="NCBI Taxonomy" id="1117041"/>
    <lineage>
        <taxon>Bacteria</taxon>
        <taxon>Bacillati</taxon>
        <taxon>Bacillota</taxon>
        <taxon>Bacilli</taxon>
        <taxon>Bacillales</taxon>
        <taxon>Alicyclobacillaceae</taxon>
        <taxon>Effusibacillus</taxon>
    </lineage>
</organism>
<dbReference type="Pfam" id="PF02589">
    <property type="entry name" value="LUD_dom"/>
    <property type="match status" value="1"/>
</dbReference>
<keyword evidence="3" id="KW-1185">Reference proteome</keyword>
<dbReference type="SUPFAM" id="SSF100950">
    <property type="entry name" value="NagB/RpiA/CoA transferase-like"/>
    <property type="match status" value="1"/>
</dbReference>
<dbReference type="RefSeq" id="WP_380029503.1">
    <property type="nucleotide sequence ID" value="NZ_JBHSHC010000156.1"/>
</dbReference>
<evidence type="ECO:0000313" key="2">
    <source>
        <dbReference type="EMBL" id="MFC4770164.1"/>
    </source>
</evidence>
<dbReference type="PANTHER" id="PTHR43682">
    <property type="entry name" value="LACTATE UTILIZATION PROTEIN C"/>
    <property type="match status" value="1"/>
</dbReference>
<dbReference type="EMBL" id="JBHSHC010000156">
    <property type="protein sequence ID" value="MFC4770164.1"/>
    <property type="molecule type" value="Genomic_DNA"/>
</dbReference>
<feature type="domain" description="LUD" evidence="1">
    <location>
        <begin position="50"/>
        <end position="231"/>
    </location>
</feature>
<comment type="caution">
    <text evidence="2">The sequence shown here is derived from an EMBL/GenBank/DDBJ whole genome shotgun (WGS) entry which is preliminary data.</text>
</comment>